<dbReference type="AlphaFoldDB" id="A0A1H0MDB6"/>
<dbReference type="InterPro" id="IPR050109">
    <property type="entry name" value="HTH-type_TetR-like_transc_reg"/>
</dbReference>
<dbReference type="EMBL" id="LT629710">
    <property type="protein sequence ID" value="SDO78347.1"/>
    <property type="molecule type" value="Genomic_DNA"/>
</dbReference>
<dbReference type="PANTHER" id="PTHR30055:SF200">
    <property type="entry name" value="HTH-TYPE TRANSCRIPTIONAL REPRESSOR BDCR"/>
    <property type="match status" value="1"/>
</dbReference>
<dbReference type="Proteomes" id="UP000198741">
    <property type="component" value="Chromosome I"/>
</dbReference>
<dbReference type="InterPro" id="IPR009057">
    <property type="entry name" value="Homeodomain-like_sf"/>
</dbReference>
<gene>
    <name evidence="4" type="ORF">SAMN04515671_1981</name>
</gene>
<dbReference type="Pfam" id="PF00440">
    <property type="entry name" value="TetR_N"/>
    <property type="match status" value="1"/>
</dbReference>
<keyword evidence="1 2" id="KW-0238">DNA-binding</keyword>
<name>A0A1H0MDB6_9ACTN</name>
<feature type="domain" description="HTH tetR-type" evidence="3">
    <location>
        <begin position="22"/>
        <end position="82"/>
    </location>
</feature>
<keyword evidence="5" id="KW-1185">Reference proteome</keyword>
<proteinExistence type="predicted"/>
<dbReference type="PRINTS" id="PR00455">
    <property type="entry name" value="HTHTETR"/>
</dbReference>
<dbReference type="GO" id="GO:0000976">
    <property type="term" value="F:transcription cis-regulatory region binding"/>
    <property type="evidence" value="ECO:0007669"/>
    <property type="project" value="TreeGrafter"/>
</dbReference>
<evidence type="ECO:0000313" key="4">
    <source>
        <dbReference type="EMBL" id="SDO78347.1"/>
    </source>
</evidence>
<protein>
    <submittedName>
        <fullName evidence="4">DNA-binding transcriptional regulator, AcrR family</fullName>
    </submittedName>
</protein>
<feature type="DNA-binding region" description="H-T-H motif" evidence="2">
    <location>
        <begin position="45"/>
        <end position="64"/>
    </location>
</feature>
<accession>A0A1H0MDB6</accession>
<evidence type="ECO:0000259" key="3">
    <source>
        <dbReference type="PROSITE" id="PS50977"/>
    </source>
</evidence>
<dbReference type="InterPro" id="IPR036271">
    <property type="entry name" value="Tet_transcr_reg_TetR-rel_C_sf"/>
</dbReference>
<dbReference type="RefSeq" id="WP_197676499.1">
    <property type="nucleotide sequence ID" value="NZ_LT629710.1"/>
</dbReference>
<sequence length="206" mass="22552">MTHTETSPAGGAPAAVHPATKVPMRERIVDAATELFYAQGLRAVSAEKIIAQVGITKVTFYRHFPTKDELIVAYLERRAEWERDAIAGARKAAGNIPDVFRIVAQAIGAESCRPGFRGCPFINAAAEYADPDHPVRRVVDTHRRWFRQAIQDLLDEIEVENSARVADELVMLRDGAMVSGYLSDPATVADALYNAGRAVIAFSSRS</sequence>
<dbReference type="InterPro" id="IPR001647">
    <property type="entry name" value="HTH_TetR"/>
</dbReference>
<dbReference type="Gene3D" id="1.10.357.10">
    <property type="entry name" value="Tetracycline Repressor, domain 2"/>
    <property type="match status" value="1"/>
</dbReference>
<dbReference type="GO" id="GO:0003700">
    <property type="term" value="F:DNA-binding transcription factor activity"/>
    <property type="evidence" value="ECO:0007669"/>
    <property type="project" value="TreeGrafter"/>
</dbReference>
<evidence type="ECO:0000256" key="2">
    <source>
        <dbReference type="PROSITE-ProRule" id="PRU00335"/>
    </source>
</evidence>
<reference evidence="4 5" key="1">
    <citation type="submission" date="2016-10" db="EMBL/GenBank/DDBJ databases">
        <authorList>
            <person name="de Groot N.N."/>
        </authorList>
    </citation>
    <scope>NUCLEOTIDE SEQUENCE [LARGE SCALE GENOMIC DNA]</scope>
    <source>
        <strain evidence="5">P4-7,KCTC 19426,CECT 7604</strain>
    </source>
</reference>
<evidence type="ECO:0000256" key="1">
    <source>
        <dbReference type="ARBA" id="ARBA00023125"/>
    </source>
</evidence>
<organism evidence="4 5">
    <name type="scientific">Nakamurella panacisegetis</name>
    <dbReference type="NCBI Taxonomy" id="1090615"/>
    <lineage>
        <taxon>Bacteria</taxon>
        <taxon>Bacillati</taxon>
        <taxon>Actinomycetota</taxon>
        <taxon>Actinomycetes</taxon>
        <taxon>Nakamurellales</taxon>
        <taxon>Nakamurellaceae</taxon>
        <taxon>Nakamurella</taxon>
    </lineage>
</organism>
<dbReference type="PROSITE" id="PS50977">
    <property type="entry name" value="HTH_TETR_2"/>
    <property type="match status" value="1"/>
</dbReference>
<dbReference type="SUPFAM" id="SSF48498">
    <property type="entry name" value="Tetracyclin repressor-like, C-terminal domain"/>
    <property type="match status" value="1"/>
</dbReference>
<evidence type="ECO:0000313" key="5">
    <source>
        <dbReference type="Proteomes" id="UP000198741"/>
    </source>
</evidence>
<dbReference type="SUPFAM" id="SSF46689">
    <property type="entry name" value="Homeodomain-like"/>
    <property type="match status" value="1"/>
</dbReference>
<dbReference type="PANTHER" id="PTHR30055">
    <property type="entry name" value="HTH-TYPE TRANSCRIPTIONAL REGULATOR RUTR"/>
    <property type="match status" value="1"/>
</dbReference>
<dbReference type="STRING" id="1090615.SAMN04515671_1981"/>